<sequence>MLKVLLACQKESNEMLKSLLKNSLETVEFIDEEMVDNNCIIIKEIDDNIDGISNLANYQGLIFMVSDGKYMFELLEYKPLAFIRKDHLQEDIDFIRGQLEYFKQGLESYIDFKSSYQTVRMKIDNIVYIESFAHYLIIHSKSANVRVREKLSTTLDKLKPYGFIQVHKSYLVNKHYLKQKNNRELKLENGIIIPIGKKFQQVIKDL</sequence>
<dbReference type="PANTHER" id="PTHR37299">
    <property type="entry name" value="TRANSCRIPTIONAL REGULATOR-RELATED"/>
    <property type="match status" value="1"/>
</dbReference>
<dbReference type="InterPro" id="IPR046947">
    <property type="entry name" value="LytR-like"/>
</dbReference>
<evidence type="ECO:0000259" key="4">
    <source>
        <dbReference type="PROSITE" id="PS50930"/>
    </source>
</evidence>
<feature type="domain" description="HTH LytTR-type" evidence="4">
    <location>
        <begin position="110"/>
        <end position="206"/>
    </location>
</feature>
<keyword evidence="1" id="KW-0963">Cytoplasm</keyword>
<dbReference type="EMBL" id="DXET01000220">
    <property type="protein sequence ID" value="HIX82235.1"/>
    <property type="molecule type" value="Genomic_DNA"/>
</dbReference>
<accession>A0A9D1XQP6</accession>
<evidence type="ECO:0000256" key="2">
    <source>
        <dbReference type="ARBA" id="ARBA00023012"/>
    </source>
</evidence>
<dbReference type="PANTHER" id="PTHR37299:SF3">
    <property type="entry name" value="STAGE 0 SPORULATION PROTEIN A HOMOLOG"/>
    <property type="match status" value="1"/>
</dbReference>
<comment type="caution">
    <text evidence="5">The sequence shown here is derived from an EMBL/GenBank/DDBJ whole genome shotgun (WGS) entry which is preliminary data.</text>
</comment>
<proteinExistence type="predicted"/>
<dbReference type="Pfam" id="PF04397">
    <property type="entry name" value="LytTR"/>
    <property type="match status" value="1"/>
</dbReference>
<protein>
    <submittedName>
        <fullName evidence="5">LytTR family transcriptional regulator</fullName>
    </submittedName>
</protein>
<evidence type="ECO:0000256" key="1">
    <source>
        <dbReference type="ARBA" id="ARBA00022490"/>
    </source>
</evidence>
<reference evidence="5" key="2">
    <citation type="submission" date="2021-04" db="EMBL/GenBank/DDBJ databases">
        <authorList>
            <person name="Gilroy R."/>
        </authorList>
    </citation>
    <scope>NUCLEOTIDE SEQUENCE</scope>
    <source>
        <strain evidence="5">ChiGjej1B1-14440</strain>
    </source>
</reference>
<organism evidence="5 6">
    <name type="scientific">Candidatus Erysipelatoclostridium merdavium</name>
    <dbReference type="NCBI Taxonomy" id="2838566"/>
    <lineage>
        <taxon>Bacteria</taxon>
        <taxon>Bacillati</taxon>
        <taxon>Bacillota</taxon>
        <taxon>Erysipelotrichia</taxon>
        <taxon>Erysipelotrichales</taxon>
        <taxon>Erysipelotrichales incertae sedis</taxon>
    </lineage>
</organism>
<evidence type="ECO:0000313" key="6">
    <source>
        <dbReference type="Proteomes" id="UP000886724"/>
    </source>
</evidence>
<dbReference type="PROSITE" id="PS50930">
    <property type="entry name" value="HTH_LYTTR"/>
    <property type="match status" value="1"/>
</dbReference>
<dbReference type="SMART" id="SM00850">
    <property type="entry name" value="LytTR"/>
    <property type="match status" value="1"/>
</dbReference>
<keyword evidence="3" id="KW-0010">Activator</keyword>
<dbReference type="Proteomes" id="UP000886724">
    <property type="component" value="Unassembled WGS sequence"/>
</dbReference>
<reference evidence="5" key="1">
    <citation type="journal article" date="2021" name="PeerJ">
        <title>Extensive microbial diversity within the chicken gut microbiome revealed by metagenomics and culture.</title>
        <authorList>
            <person name="Gilroy R."/>
            <person name="Ravi A."/>
            <person name="Getino M."/>
            <person name="Pursley I."/>
            <person name="Horton D.L."/>
            <person name="Alikhan N.F."/>
            <person name="Baker D."/>
            <person name="Gharbi K."/>
            <person name="Hall N."/>
            <person name="Watson M."/>
            <person name="Adriaenssens E.M."/>
            <person name="Foster-Nyarko E."/>
            <person name="Jarju S."/>
            <person name="Secka A."/>
            <person name="Antonio M."/>
            <person name="Oren A."/>
            <person name="Chaudhuri R.R."/>
            <person name="La Ragione R."/>
            <person name="Hildebrand F."/>
            <person name="Pallen M.J."/>
        </authorList>
    </citation>
    <scope>NUCLEOTIDE SEQUENCE</scope>
    <source>
        <strain evidence="5">ChiGjej1B1-14440</strain>
    </source>
</reference>
<dbReference type="GO" id="GO:0000156">
    <property type="term" value="F:phosphorelay response regulator activity"/>
    <property type="evidence" value="ECO:0007669"/>
    <property type="project" value="InterPro"/>
</dbReference>
<dbReference type="InterPro" id="IPR007492">
    <property type="entry name" value="LytTR_DNA-bd_dom"/>
</dbReference>
<dbReference type="GO" id="GO:0003677">
    <property type="term" value="F:DNA binding"/>
    <property type="evidence" value="ECO:0007669"/>
    <property type="project" value="InterPro"/>
</dbReference>
<evidence type="ECO:0000256" key="3">
    <source>
        <dbReference type="ARBA" id="ARBA00023159"/>
    </source>
</evidence>
<dbReference type="AlphaFoldDB" id="A0A9D1XQP6"/>
<evidence type="ECO:0000313" key="5">
    <source>
        <dbReference type="EMBL" id="HIX82235.1"/>
    </source>
</evidence>
<keyword evidence="2" id="KW-0902">Two-component regulatory system</keyword>
<dbReference type="Gene3D" id="2.40.50.1020">
    <property type="entry name" value="LytTr DNA-binding domain"/>
    <property type="match status" value="1"/>
</dbReference>
<gene>
    <name evidence="5" type="ORF">H9980_09755</name>
</gene>
<name>A0A9D1XQP6_9FIRM</name>